<name>A0A1G4MEX1_LACFM</name>
<dbReference type="STRING" id="4955.A0A1G4MEX1"/>
<gene>
    <name evidence="12" type="ORF">LAFE_0F04610G</name>
</gene>
<feature type="domain" description="SLC26A/SulP transporter" evidence="10">
    <location>
        <begin position="217"/>
        <end position="613"/>
    </location>
</feature>
<feature type="region of interest" description="Disordered" evidence="8">
    <location>
        <begin position="22"/>
        <end position="43"/>
    </location>
</feature>
<keyword evidence="6 9" id="KW-1133">Transmembrane helix</keyword>
<keyword evidence="4 9" id="KW-0812">Transmembrane</keyword>
<dbReference type="OrthoDB" id="409725at2759"/>
<evidence type="ECO:0000256" key="4">
    <source>
        <dbReference type="ARBA" id="ARBA00022692"/>
    </source>
</evidence>
<dbReference type="Gene3D" id="3.30.750.24">
    <property type="entry name" value="STAS domain"/>
    <property type="match status" value="1"/>
</dbReference>
<evidence type="ECO:0000256" key="5">
    <source>
        <dbReference type="ARBA" id="ARBA00022970"/>
    </source>
</evidence>
<dbReference type="Proteomes" id="UP000190831">
    <property type="component" value="Chromosome F"/>
</dbReference>
<keyword evidence="2" id="KW-0813">Transport</keyword>
<dbReference type="EMBL" id="LT598490">
    <property type="protein sequence ID" value="SCW02355.1"/>
    <property type="molecule type" value="Genomic_DNA"/>
</dbReference>
<evidence type="ECO:0000313" key="13">
    <source>
        <dbReference type="Proteomes" id="UP000190831"/>
    </source>
</evidence>
<proteinExistence type="predicted"/>
<dbReference type="Pfam" id="PF00916">
    <property type="entry name" value="Sulfate_transp"/>
    <property type="match status" value="1"/>
</dbReference>
<dbReference type="OMA" id="IEITPFY"/>
<evidence type="ECO:0000256" key="7">
    <source>
        <dbReference type="ARBA" id="ARBA00023136"/>
    </source>
</evidence>
<feature type="transmembrane region" description="Helical" evidence="9">
    <location>
        <begin position="343"/>
        <end position="364"/>
    </location>
</feature>
<sequence length="1013" mass="113253">MASLRARNRQSISEAISISLGLQSQAESEMDSPIGRSKTSSVNPELASNYLGRSYVGSFTSPPLMVKDRSPSSDLASFKQERSQSIHKTVTLHRQTAAISNEFDDSFDNLDGPFGNDEGPTLDENVMGTLDADQHDGGLSVPPVSSLSLRDNESLHLLSPSHSRDLEYGALLPDSTQYVSLQAESSPHSHAGIVAGRTADGPLPFRVVHFMSRCVNYMPAVILGLLLNILDALSYGMIIFPVTEPVFSHLGPTGMSLFYVSSIVSQVVFSGGFSVFGNGIGSEMIEITPFYHAMAGSIMAALPGKDDEVITTTLVCYALSSILTGLTFFLLGKLRLGKIVGFFPRHILIGCIGGVGYFLVITGMEVSTRAAKFEYTWDFLSHLITDPSILCKWLLPVALAAILVLIQHMFKNSLVLPTFYIATLLLFHVVVAVLPNLSLDHLRDSGWIFPLAGSSENWYDFYRLYKFQNVHWLLVLKQIPTMLALTFFGILHVPINVPALAMSMGLDKFDVDKELIAHGYSNFFSGLIGSVQNYLVYTNSVLFIRAGADDNLAGYLLAAFTFVVMAIGPVIISFIPICIVGSLIFLLGYELIKEALFDTWGKLNRFEYITILIIVVTMGVFDFVLGIIVGILIACFSFLVDSTKLQTVNGEYDGQVARSTVCRDYIQTKFLNKIGEQIHVLKLQNILFFGTIISIEEKIDKLLEISDNDSTKQRIKYLILDFKNINADNIDYSAAEGFNRIKRFTMSKRITLIISSITEWDRIYSAFNKVGLLENVELFADLNSALEWCENELLMQYKQLRKKANVKTEQKRERDVSKNMMLPVNTPRNTQFVSVAQKIFSDEENVSNLRNHYRVEQPVLPLLLIALKRFRPQVMSTEKQIKESEEKLWSGLCKYMTKKRLAAQSLVPHHNNIFFLVESGMLKVTYNLHQGQLYEIMSSKTCFGMINGKAAELPESTVEIRTETDCVVWVMDVNNLATLQKENLVSYTELLLVTMNMNQSRYRDLIGYCLVSS</sequence>
<dbReference type="InterPro" id="IPR002645">
    <property type="entry name" value="STAS_dom"/>
</dbReference>
<feature type="transmembrane region" description="Helical" evidence="9">
    <location>
        <begin position="384"/>
        <end position="406"/>
    </location>
</feature>
<evidence type="ECO:0000256" key="3">
    <source>
        <dbReference type="ARBA" id="ARBA00022554"/>
    </source>
</evidence>
<feature type="transmembrane region" description="Helical" evidence="9">
    <location>
        <begin position="258"/>
        <end position="277"/>
    </location>
</feature>
<dbReference type="SUPFAM" id="SSF52091">
    <property type="entry name" value="SpoIIaa-like"/>
    <property type="match status" value="1"/>
</dbReference>
<dbReference type="FunFam" id="3.30.750.24:FF:000012">
    <property type="entry name" value="Sulfate transporter family protein"/>
    <property type="match status" value="1"/>
</dbReference>
<dbReference type="InterPro" id="IPR018490">
    <property type="entry name" value="cNMP-bd_dom_sf"/>
</dbReference>
<feature type="transmembrane region" description="Helical" evidence="9">
    <location>
        <begin position="284"/>
        <end position="303"/>
    </location>
</feature>
<feature type="domain" description="STAS" evidence="11">
    <location>
        <begin position="676"/>
        <end position="785"/>
    </location>
</feature>
<keyword evidence="7 9" id="KW-0472">Membrane</keyword>
<feature type="transmembrane region" description="Helical" evidence="9">
    <location>
        <begin position="418"/>
        <end position="437"/>
    </location>
</feature>
<evidence type="ECO:0000256" key="9">
    <source>
        <dbReference type="SAM" id="Phobius"/>
    </source>
</evidence>
<dbReference type="InterPro" id="IPR036513">
    <property type="entry name" value="STAS_dom_sf"/>
</dbReference>
<keyword evidence="13" id="KW-1185">Reference proteome</keyword>
<evidence type="ECO:0000259" key="10">
    <source>
        <dbReference type="Pfam" id="PF00916"/>
    </source>
</evidence>
<feature type="transmembrane region" description="Helical" evidence="9">
    <location>
        <begin position="608"/>
        <end position="639"/>
    </location>
</feature>
<keyword evidence="5" id="KW-0029">Amino-acid transport</keyword>
<dbReference type="GO" id="GO:0000329">
    <property type="term" value="C:fungal-type vacuole membrane"/>
    <property type="evidence" value="ECO:0007669"/>
    <property type="project" value="UniProtKB-ARBA"/>
</dbReference>
<dbReference type="Pfam" id="PF01740">
    <property type="entry name" value="STAS"/>
    <property type="match status" value="1"/>
</dbReference>
<evidence type="ECO:0000256" key="2">
    <source>
        <dbReference type="ARBA" id="ARBA00022448"/>
    </source>
</evidence>
<dbReference type="PANTHER" id="PTHR43310">
    <property type="entry name" value="SULFATE TRANSPORTER YBAR-RELATED"/>
    <property type="match status" value="1"/>
</dbReference>
<dbReference type="GO" id="GO:0034490">
    <property type="term" value="P:basic amino acid transmembrane import into vacuole"/>
    <property type="evidence" value="ECO:0007669"/>
    <property type="project" value="UniProtKB-ARBA"/>
</dbReference>
<feature type="transmembrane region" description="Helical" evidence="9">
    <location>
        <begin position="309"/>
        <end position="331"/>
    </location>
</feature>
<evidence type="ECO:0000256" key="1">
    <source>
        <dbReference type="ARBA" id="ARBA00004128"/>
    </source>
</evidence>
<evidence type="ECO:0000259" key="11">
    <source>
        <dbReference type="Pfam" id="PF01740"/>
    </source>
</evidence>
<dbReference type="CDD" id="cd07042">
    <property type="entry name" value="STAS_SulP_like_sulfate_transporter"/>
    <property type="match status" value="1"/>
</dbReference>
<comment type="subcellular location">
    <subcellularLocation>
        <location evidence="1">Vacuole membrane</location>
        <topology evidence="1">Multi-pass membrane protein</topology>
    </subcellularLocation>
</comment>
<feature type="transmembrane region" description="Helical" evidence="9">
    <location>
        <begin position="215"/>
        <end position="238"/>
    </location>
</feature>
<dbReference type="InterPro" id="IPR052706">
    <property type="entry name" value="Membrane-Transporter-like"/>
</dbReference>
<evidence type="ECO:0000256" key="8">
    <source>
        <dbReference type="SAM" id="MobiDB-lite"/>
    </source>
</evidence>
<dbReference type="InterPro" id="IPR011547">
    <property type="entry name" value="SLC26A/SulP_dom"/>
</dbReference>
<accession>A0A1G4MEX1</accession>
<dbReference type="PANTHER" id="PTHR43310:SF4">
    <property type="entry name" value="AFR304WP"/>
    <property type="match status" value="1"/>
</dbReference>
<feature type="transmembrane region" description="Helical" evidence="9">
    <location>
        <begin position="555"/>
        <end position="587"/>
    </location>
</feature>
<feature type="transmembrane region" description="Helical" evidence="9">
    <location>
        <begin position="515"/>
        <end position="535"/>
    </location>
</feature>
<dbReference type="SUPFAM" id="SSF51206">
    <property type="entry name" value="cAMP-binding domain-like"/>
    <property type="match status" value="1"/>
</dbReference>
<evidence type="ECO:0000256" key="6">
    <source>
        <dbReference type="ARBA" id="ARBA00022989"/>
    </source>
</evidence>
<keyword evidence="3" id="KW-0926">Vacuole</keyword>
<organism evidence="12 13">
    <name type="scientific">Lachancea fermentati</name>
    <name type="common">Zygosaccharomyces fermentati</name>
    <dbReference type="NCBI Taxonomy" id="4955"/>
    <lineage>
        <taxon>Eukaryota</taxon>
        <taxon>Fungi</taxon>
        <taxon>Dikarya</taxon>
        <taxon>Ascomycota</taxon>
        <taxon>Saccharomycotina</taxon>
        <taxon>Saccharomycetes</taxon>
        <taxon>Saccharomycetales</taxon>
        <taxon>Saccharomycetaceae</taxon>
        <taxon>Lachancea</taxon>
    </lineage>
</organism>
<dbReference type="AlphaFoldDB" id="A0A1G4MEX1"/>
<reference evidence="13" key="1">
    <citation type="submission" date="2016-03" db="EMBL/GenBank/DDBJ databases">
        <authorList>
            <person name="Devillers H."/>
        </authorList>
    </citation>
    <scope>NUCLEOTIDE SEQUENCE [LARGE SCALE GENOMIC DNA]</scope>
</reference>
<protein>
    <submittedName>
        <fullName evidence="12">LAFE_0F04610g1_1</fullName>
    </submittedName>
</protein>
<evidence type="ECO:0000313" key="12">
    <source>
        <dbReference type="EMBL" id="SCW02355.1"/>
    </source>
</evidence>
<feature type="transmembrane region" description="Helical" evidence="9">
    <location>
        <begin position="482"/>
        <end position="503"/>
    </location>
</feature>